<accession>A0A0D2LPD5</accession>
<protein>
    <submittedName>
        <fullName evidence="2">Uncharacterized protein</fullName>
    </submittedName>
</protein>
<evidence type="ECO:0000256" key="1">
    <source>
        <dbReference type="SAM" id="MobiDB-lite"/>
    </source>
</evidence>
<proteinExistence type="predicted"/>
<dbReference type="AlphaFoldDB" id="A0A0D2LPD5"/>
<reference evidence="2 3" key="1">
    <citation type="journal article" date="2013" name="BMC Genomics">
        <title>Reconstruction of the lipid metabolism for the microalga Monoraphidium neglectum from its genome sequence reveals characteristics suitable for biofuel production.</title>
        <authorList>
            <person name="Bogen C."/>
            <person name="Al-Dilaimi A."/>
            <person name="Albersmeier A."/>
            <person name="Wichmann J."/>
            <person name="Grundmann M."/>
            <person name="Rupp O."/>
            <person name="Lauersen K.J."/>
            <person name="Blifernez-Klassen O."/>
            <person name="Kalinowski J."/>
            <person name="Goesmann A."/>
            <person name="Mussgnug J.H."/>
            <person name="Kruse O."/>
        </authorList>
    </citation>
    <scope>NUCLEOTIDE SEQUENCE [LARGE SCALE GENOMIC DNA]</scope>
    <source>
        <strain evidence="2 3">SAG 48.87</strain>
    </source>
</reference>
<feature type="compositionally biased region" description="Acidic residues" evidence="1">
    <location>
        <begin position="36"/>
        <end position="46"/>
    </location>
</feature>
<name>A0A0D2LPD5_9CHLO</name>
<feature type="compositionally biased region" description="Low complexity" evidence="1">
    <location>
        <begin position="25"/>
        <end position="35"/>
    </location>
</feature>
<dbReference type="GO" id="GO:0003918">
    <property type="term" value="F:DNA topoisomerase type II (double strand cut, ATP-hydrolyzing) activity"/>
    <property type="evidence" value="ECO:0007669"/>
    <property type="project" value="InterPro"/>
</dbReference>
<evidence type="ECO:0000313" key="3">
    <source>
        <dbReference type="Proteomes" id="UP000054498"/>
    </source>
</evidence>
<dbReference type="KEGG" id="mng:MNEG_14354"/>
<feature type="region of interest" description="Disordered" evidence="1">
    <location>
        <begin position="1"/>
        <end position="60"/>
    </location>
</feature>
<sequence length="104" mass="10411">MPKKADVEAELESQGFDRMTKKSQAGSESGSADAADAGEEGPDADGGDVSGGGSGGARGGASRASYDYLLSMALWSLTYEKVAALQEDADAASAEALCGTCTSH</sequence>
<feature type="compositionally biased region" description="Gly residues" evidence="1">
    <location>
        <begin position="48"/>
        <end position="59"/>
    </location>
</feature>
<dbReference type="EMBL" id="KK104642">
    <property type="protein sequence ID" value="KIY93609.1"/>
    <property type="molecule type" value="Genomic_DNA"/>
</dbReference>
<dbReference type="GO" id="GO:0003677">
    <property type="term" value="F:DNA binding"/>
    <property type="evidence" value="ECO:0007669"/>
    <property type="project" value="InterPro"/>
</dbReference>
<dbReference type="STRING" id="145388.A0A0D2LPD5"/>
<gene>
    <name evidence="2" type="ORF">MNEG_14354</name>
</gene>
<dbReference type="Proteomes" id="UP000054498">
    <property type="component" value="Unassembled WGS sequence"/>
</dbReference>
<dbReference type="Gene3D" id="1.10.268.10">
    <property type="entry name" value="Topoisomerase, domain 3"/>
    <property type="match status" value="1"/>
</dbReference>
<dbReference type="GO" id="GO:0005524">
    <property type="term" value="F:ATP binding"/>
    <property type="evidence" value="ECO:0007669"/>
    <property type="project" value="InterPro"/>
</dbReference>
<organism evidence="2 3">
    <name type="scientific">Monoraphidium neglectum</name>
    <dbReference type="NCBI Taxonomy" id="145388"/>
    <lineage>
        <taxon>Eukaryota</taxon>
        <taxon>Viridiplantae</taxon>
        <taxon>Chlorophyta</taxon>
        <taxon>core chlorophytes</taxon>
        <taxon>Chlorophyceae</taxon>
        <taxon>CS clade</taxon>
        <taxon>Sphaeropleales</taxon>
        <taxon>Selenastraceae</taxon>
        <taxon>Monoraphidium</taxon>
    </lineage>
</organism>
<keyword evidence="3" id="KW-1185">Reference proteome</keyword>
<dbReference type="RefSeq" id="XP_013892629.1">
    <property type="nucleotide sequence ID" value="XM_014037175.1"/>
</dbReference>
<dbReference type="GeneID" id="25731908"/>
<dbReference type="InterPro" id="IPR013757">
    <property type="entry name" value="Topo_IIA_A_a_sf"/>
</dbReference>
<evidence type="ECO:0000313" key="2">
    <source>
        <dbReference type="EMBL" id="KIY93609.1"/>
    </source>
</evidence>